<reference evidence="1 2" key="1">
    <citation type="journal article" date="2015" name="Nature">
        <title>rRNA introns, odd ribosomes, and small enigmatic genomes across a large radiation of phyla.</title>
        <authorList>
            <person name="Brown C.T."/>
            <person name="Hug L.A."/>
            <person name="Thomas B.C."/>
            <person name="Sharon I."/>
            <person name="Castelle C.J."/>
            <person name="Singh A."/>
            <person name="Wilkins M.J."/>
            <person name="Williams K.H."/>
            <person name="Banfield J.F."/>
        </authorList>
    </citation>
    <scope>NUCLEOTIDE SEQUENCE [LARGE SCALE GENOMIC DNA]</scope>
</reference>
<proteinExistence type="predicted"/>
<accession>A0A0G2ARP6</accession>
<gene>
    <name evidence="1" type="ORF">UY81_C0041G0005</name>
</gene>
<evidence type="ECO:0000313" key="2">
    <source>
        <dbReference type="Proteomes" id="UP000034290"/>
    </source>
</evidence>
<dbReference type="EMBL" id="LCRM01000041">
    <property type="protein sequence ID" value="KKW35449.1"/>
    <property type="molecule type" value="Genomic_DNA"/>
</dbReference>
<name>A0A0G2ARP6_9BACT</name>
<organism evidence="1 2">
    <name type="scientific">Candidatus Giovannonibacteria bacterium GW2011_GWA2_53_7</name>
    <dbReference type="NCBI Taxonomy" id="1618650"/>
    <lineage>
        <taxon>Bacteria</taxon>
        <taxon>Candidatus Giovannoniibacteriota</taxon>
    </lineage>
</organism>
<dbReference type="AlphaFoldDB" id="A0A0G2ARP6"/>
<comment type="caution">
    <text evidence="1">The sequence shown here is derived from an EMBL/GenBank/DDBJ whole genome shotgun (WGS) entry which is preliminary data.</text>
</comment>
<evidence type="ECO:0000313" key="1">
    <source>
        <dbReference type="EMBL" id="KKW35449.1"/>
    </source>
</evidence>
<protein>
    <submittedName>
        <fullName evidence="1">Uncharacterized protein</fullName>
    </submittedName>
</protein>
<dbReference type="Proteomes" id="UP000034290">
    <property type="component" value="Unassembled WGS sequence"/>
</dbReference>
<sequence length="127" mass="13500">MTLKEDQNLLSNTGADIDLFKDGAATAVPTTWTTPLATLGNEATYGHFGITSDDTDLNGGEFTSGGGRKYAGDFNTARQVFSHTAVADGTTQDIGKARVGFKIQISALQEAAKDYTNRIIYVATPTF</sequence>